<protein>
    <submittedName>
        <fullName evidence="7">Putative px domain-containing protein</fullName>
    </submittedName>
</protein>
<evidence type="ECO:0000259" key="6">
    <source>
        <dbReference type="PROSITE" id="PS51999"/>
    </source>
</evidence>
<gene>
    <name evidence="7" type="ORF">UCRPA7_7574</name>
</gene>
<feature type="region of interest" description="Disordered" evidence="5">
    <location>
        <begin position="167"/>
        <end position="255"/>
    </location>
</feature>
<evidence type="ECO:0000256" key="4">
    <source>
        <dbReference type="PROSITE-ProRule" id="PRU01343"/>
    </source>
</evidence>
<dbReference type="Pfam" id="PF06839">
    <property type="entry name" value="Zn_ribbon_GRF"/>
    <property type="match status" value="1"/>
</dbReference>
<dbReference type="Proteomes" id="UP000014074">
    <property type="component" value="Unassembled WGS sequence"/>
</dbReference>
<feature type="region of interest" description="Disordered" evidence="5">
    <location>
        <begin position="291"/>
        <end position="327"/>
    </location>
</feature>
<keyword evidence="8" id="KW-1185">Reference proteome</keyword>
<dbReference type="GeneID" id="19328345"/>
<evidence type="ECO:0000313" key="8">
    <source>
        <dbReference type="Proteomes" id="UP000014074"/>
    </source>
</evidence>
<keyword evidence="3" id="KW-0862">Zinc</keyword>
<proteinExistence type="predicted"/>
<dbReference type="eggNOG" id="ENOG502SYR7">
    <property type="taxonomic scope" value="Eukaryota"/>
</dbReference>
<feature type="compositionally biased region" description="Low complexity" evidence="5">
    <location>
        <begin position="170"/>
        <end position="180"/>
    </location>
</feature>
<feature type="compositionally biased region" description="Low complexity" evidence="5">
    <location>
        <begin position="241"/>
        <end position="250"/>
    </location>
</feature>
<feature type="region of interest" description="Disordered" evidence="5">
    <location>
        <begin position="1"/>
        <end position="27"/>
    </location>
</feature>
<evidence type="ECO:0000256" key="2">
    <source>
        <dbReference type="ARBA" id="ARBA00022771"/>
    </source>
</evidence>
<dbReference type="PROSITE" id="PS51999">
    <property type="entry name" value="ZF_GRF"/>
    <property type="match status" value="1"/>
</dbReference>
<feature type="region of interest" description="Disordered" evidence="5">
    <location>
        <begin position="86"/>
        <end position="137"/>
    </location>
</feature>
<feature type="domain" description="GRF-type" evidence="6">
    <location>
        <begin position="37"/>
        <end position="78"/>
    </location>
</feature>
<name>R8BC28_PHAM7</name>
<dbReference type="RefSeq" id="XP_007918293.1">
    <property type="nucleotide sequence ID" value="XM_007920102.1"/>
</dbReference>
<organism evidence="7 8">
    <name type="scientific">Phaeoacremonium minimum (strain UCR-PA7)</name>
    <name type="common">Esca disease fungus</name>
    <name type="synonym">Togninia minima</name>
    <dbReference type="NCBI Taxonomy" id="1286976"/>
    <lineage>
        <taxon>Eukaryota</taxon>
        <taxon>Fungi</taxon>
        <taxon>Dikarya</taxon>
        <taxon>Ascomycota</taxon>
        <taxon>Pezizomycotina</taxon>
        <taxon>Sordariomycetes</taxon>
        <taxon>Sordariomycetidae</taxon>
        <taxon>Togniniales</taxon>
        <taxon>Togniniaceae</taxon>
        <taxon>Phaeoacremonium</taxon>
    </lineage>
</organism>
<evidence type="ECO:0000256" key="1">
    <source>
        <dbReference type="ARBA" id="ARBA00022723"/>
    </source>
</evidence>
<keyword evidence="2 4" id="KW-0863">Zinc-finger</keyword>
<feature type="compositionally biased region" description="Basic residues" evidence="5">
    <location>
        <begin position="1"/>
        <end position="15"/>
    </location>
</feature>
<dbReference type="OrthoDB" id="430051at2759"/>
<evidence type="ECO:0000256" key="3">
    <source>
        <dbReference type="ARBA" id="ARBA00022833"/>
    </source>
</evidence>
<dbReference type="HOGENOM" id="CLU_037645_1_0_1"/>
<dbReference type="PANTHER" id="PTHR33680:SF1">
    <property type="entry name" value="OS05G0489500 PROTEIN"/>
    <property type="match status" value="1"/>
</dbReference>
<feature type="compositionally biased region" description="Acidic residues" evidence="5">
    <location>
        <begin position="208"/>
        <end position="221"/>
    </location>
</feature>
<keyword evidence="1" id="KW-0479">Metal-binding</keyword>
<dbReference type="InterPro" id="IPR010666">
    <property type="entry name" value="Znf_GRF"/>
</dbReference>
<evidence type="ECO:0000313" key="7">
    <source>
        <dbReference type="EMBL" id="EON96858.1"/>
    </source>
</evidence>
<dbReference type="AlphaFoldDB" id="R8BC28"/>
<dbReference type="PANTHER" id="PTHR33680">
    <property type="entry name" value="OS07G0190500 PROTEIN"/>
    <property type="match status" value="1"/>
</dbReference>
<feature type="compositionally biased region" description="Low complexity" evidence="5">
    <location>
        <begin position="313"/>
        <end position="326"/>
    </location>
</feature>
<feature type="compositionally biased region" description="Polar residues" evidence="5">
    <location>
        <begin position="181"/>
        <end position="195"/>
    </location>
</feature>
<accession>R8BC28</accession>
<reference evidence="8" key="1">
    <citation type="journal article" date="2013" name="Genome Announc.">
        <title>Draft genome sequence of the ascomycete Phaeoacremonium aleophilum strain UCR-PA7, a causal agent of the esca disease complex in grapevines.</title>
        <authorList>
            <person name="Blanco-Ulate B."/>
            <person name="Rolshausen P."/>
            <person name="Cantu D."/>
        </authorList>
    </citation>
    <scope>NUCLEOTIDE SEQUENCE [LARGE SCALE GENOMIC DNA]</scope>
    <source>
        <strain evidence="8">UCR-PA7</strain>
    </source>
</reference>
<evidence type="ECO:0000256" key="5">
    <source>
        <dbReference type="SAM" id="MobiDB-lite"/>
    </source>
</evidence>
<sequence length="438" mass="48044">MYTTPRRPRASRASRGRGTPSTPAREPGRFVEGQWLCDCNPRLPALYLQVKKESANKGKWFYTCQGRKCKFFLWADEAKARERGAVLNNSRSESSQSNITTHIRSRDEGAPPEPPSSPTPQRRPSIFQGLPRNDADLFDLSDTDEEMELASLADKTPEQLQVRAAGTPFSQSQQASGASSHTIGRSQQASMTAPATPTPKRKRGLFVDSDEEDEFGEAFDSDTERQLAQLTDESARKSAAERASSAQKSAHLTTPSAGRAVDVYAAGGLPTPVSRHTGPPGRNSLLIAQEERDRDAKRHKKVEFAPTPENLRSPESSPAAADSALPVRSPTNAQIELEKPAGSAAEYDITEPVMALLKDQPINQATRRGVKEALEKNALKIRGLIKGRDVARSALESRDTRIAELSARVAALENGRRLDRERLKELTRGLTQLSQEDD</sequence>
<dbReference type="GO" id="GO:0008270">
    <property type="term" value="F:zinc ion binding"/>
    <property type="evidence" value="ECO:0007669"/>
    <property type="project" value="UniProtKB-KW"/>
</dbReference>
<dbReference type="KEGG" id="tmn:UCRPA7_7574"/>
<feature type="compositionally biased region" description="Polar residues" evidence="5">
    <location>
        <begin position="87"/>
        <end position="102"/>
    </location>
</feature>
<dbReference type="EMBL" id="KB933309">
    <property type="protein sequence ID" value="EON96858.1"/>
    <property type="molecule type" value="Genomic_DNA"/>
</dbReference>